<gene>
    <name evidence="1" type="ORF">B1812_21815</name>
</gene>
<organism evidence="1 2">
    <name type="scientific">Methylocystis bryophila</name>
    <dbReference type="NCBI Taxonomy" id="655015"/>
    <lineage>
        <taxon>Bacteria</taxon>
        <taxon>Pseudomonadati</taxon>
        <taxon>Pseudomonadota</taxon>
        <taxon>Alphaproteobacteria</taxon>
        <taxon>Hyphomicrobiales</taxon>
        <taxon>Methylocystaceae</taxon>
        <taxon>Methylocystis</taxon>
    </lineage>
</organism>
<dbReference type="RefSeq" id="WP_085773940.1">
    <property type="nucleotide sequence ID" value="NZ_AP027150.1"/>
</dbReference>
<sequence length="478" mass="53359">MAPKNALNAQNLEVLGAKRLAELLIEISDGDAAVKRRLRLALAGAQSPAEAARAIRKRIAAISRSRAFVDWQNRRALVEDLQTQRRAIVEHVGTADPKEALGLMWSFMGLAASVFDRCDDSSGTVIGIFHDGVNDLGRLAETAGCNPVELADSAYQALLDNRYGQFDHLIAALRASLGDAGLKHLKQRFIALSKEPIKRPKEHERRKIGWSSSGSIYEDEIENRHRASVIHLALRDIADAQGDIDAFMAQYDARTRKVPKIAAEISRRLLAAGRAEEALQIVEAAEHGRPSWPEFEWEDARIDALDALGRGEDAQAARWSCFERFLSDRHLRDHLKRLPDFDDVEAETKALDYVEGHKDFLHALWFLTSWPALDRAAKLVLQRPKDLDGNRYELLTPVAEALAGKHPLAATLALRAMIEFALDHARSSRYKHAARHLLECASLATNIGDFGKYETHESFLARIRGNHAKKTSFWSLVT</sequence>
<dbReference type="KEGG" id="mbry:B1812_21815"/>
<dbReference type="Proteomes" id="UP000193978">
    <property type="component" value="Plasmid p1"/>
</dbReference>
<reference evidence="1 2" key="1">
    <citation type="submission" date="2017-02" db="EMBL/GenBank/DDBJ databases">
        <authorList>
            <person name="Peterson S.W."/>
        </authorList>
    </citation>
    <scope>NUCLEOTIDE SEQUENCE [LARGE SCALE GENOMIC DNA]</scope>
    <source>
        <strain evidence="1 2">S285</strain>
        <plasmid evidence="2">Plasmid p1</plasmid>
    </source>
</reference>
<dbReference type="Pfam" id="PF21810">
    <property type="entry name" value="DUF6880"/>
    <property type="match status" value="1"/>
</dbReference>
<dbReference type="OrthoDB" id="7183688at2"/>
<dbReference type="AlphaFoldDB" id="A0A1W6N232"/>
<geneLocation type="plasmid" evidence="1 2">
    <name>p1</name>
</geneLocation>
<dbReference type="InterPro" id="IPR049245">
    <property type="entry name" value="DUF6880"/>
</dbReference>
<accession>A0A1W6N232</accession>
<evidence type="ECO:0000313" key="2">
    <source>
        <dbReference type="Proteomes" id="UP000193978"/>
    </source>
</evidence>
<keyword evidence="2" id="KW-1185">Reference proteome</keyword>
<protein>
    <submittedName>
        <fullName evidence="1">Uncharacterized protein</fullName>
    </submittedName>
</protein>
<dbReference type="EMBL" id="CP019949">
    <property type="protein sequence ID" value="ARN83914.1"/>
    <property type="molecule type" value="Genomic_DNA"/>
</dbReference>
<name>A0A1W6N232_9HYPH</name>
<keyword evidence="1" id="KW-0614">Plasmid</keyword>
<evidence type="ECO:0000313" key="1">
    <source>
        <dbReference type="EMBL" id="ARN83914.1"/>
    </source>
</evidence>
<proteinExistence type="predicted"/>